<keyword evidence="2" id="KW-0812">Transmembrane</keyword>
<keyword evidence="5" id="KW-0472">Membrane</keyword>
<evidence type="ECO:0000256" key="3">
    <source>
        <dbReference type="ARBA" id="ARBA00022729"/>
    </source>
</evidence>
<dbReference type="GO" id="GO:0001817">
    <property type="term" value="P:regulation of cytokine production"/>
    <property type="evidence" value="ECO:0007669"/>
    <property type="project" value="TreeGrafter"/>
</dbReference>
<dbReference type="GO" id="GO:0009897">
    <property type="term" value="C:external side of plasma membrane"/>
    <property type="evidence" value="ECO:0007669"/>
    <property type="project" value="TreeGrafter"/>
</dbReference>
<dbReference type="OMA" id="NISAKWG"/>
<dbReference type="Gene3D" id="2.60.40.10">
    <property type="entry name" value="Immunoglobulins"/>
    <property type="match status" value="2"/>
</dbReference>
<dbReference type="FunFam" id="2.60.40.10:FF:000088">
    <property type="entry name" value="Butyrophilin subfamily 1 member A1"/>
    <property type="match status" value="1"/>
</dbReference>
<evidence type="ECO:0000256" key="5">
    <source>
        <dbReference type="ARBA" id="ARBA00023136"/>
    </source>
</evidence>
<feature type="chain" id="PRO_5034226427" description="Ig-like domain-containing protein" evidence="7">
    <location>
        <begin position="27"/>
        <end position="241"/>
    </location>
</feature>
<dbReference type="Pfam" id="PF22705">
    <property type="entry name" value="C2-set_3"/>
    <property type="match status" value="1"/>
</dbReference>
<organism evidence="9 10">
    <name type="scientific">Sphenodon punctatus</name>
    <name type="common">Tuatara</name>
    <name type="synonym">Hatteria punctata</name>
    <dbReference type="NCBI Taxonomy" id="8508"/>
    <lineage>
        <taxon>Eukaryota</taxon>
        <taxon>Metazoa</taxon>
        <taxon>Chordata</taxon>
        <taxon>Craniata</taxon>
        <taxon>Vertebrata</taxon>
        <taxon>Euteleostomi</taxon>
        <taxon>Lepidosauria</taxon>
        <taxon>Sphenodontia</taxon>
        <taxon>Sphenodontidae</taxon>
        <taxon>Sphenodon</taxon>
    </lineage>
</organism>
<feature type="domain" description="Ig-like" evidence="8">
    <location>
        <begin position="144"/>
        <end position="231"/>
    </location>
</feature>
<comment type="subcellular location">
    <subcellularLocation>
        <location evidence="1">Membrane</location>
    </subcellularLocation>
</comment>
<evidence type="ECO:0000256" key="2">
    <source>
        <dbReference type="ARBA" id="ARBA00022692"/>
    </source>
</evidence>
<sequence>MSAHRSLPKAAVASAFLILLLPMAAAETFQVLTHDVTASVGSDARLSCRLSPALNAEGMQVRWTHGPSSRNVYLYRDDGSELPGRDYENRTELILDNIRSGRVALRIRNIQPKDNGLYVCDFQSKTYYNQAMPELSVTSLGSTPQIHITGLEAGRIQVGCNSTGWYPAPEMLWRNSLGKIETSFASEARCGLQSFCSVSSSSFILLESNNTALSCIVRASTSSHERESSVLISGEGIKDGE</sequence>
<evidence type="ECO:0000313" key="9">
    <source>
        <dbReference type="Ensembl" id="ENSSPUP00000018896.1"/>
    </source>
</evidence>
<proteinExistence type="predicted"/>
<feature type="domain" description="Ig-like" evidence="8">
    <location>
        <begin position="22"/>
        <end position="138"/>
    </location>
</feature>
<feature type="signal peptide" evidence="7">
    <location>
        <begin position="1"/>
        <end position="26"/>
    </location>
</feature>
<dbReference type="InterPro" id="IPR050504">
    <property type="entry name" value="IgSF_BTN/MOG"/>
</dbReference>
<dbReference type="SMART" id="SM00406">
    <property type="entry name" value="IGv"/>
    <property type="match status" value="1"/>
</dbReference>
<evidence type="ECO:0000313" key="10">
    <source>
        <dbReference type="Proteomes" id="UP000694392"/>
    </source>
</evidence>
<accession>A0A8D0HEJ8</accession>
<dbReference type="InterPro" id="IPR013106">
    <property type="entry name" value="Ig_V-set"/>
</dbReference>
<evidence type="ECO:0000256" key="1">
    <source>
        <dbReference type="ARBA" id="ARBA00004370"/>
    </source>
</evidence>
<protein>
    <recommendedName>
        <fullName evidence="8">Ig-like domain-containing protein</fullName>
    </recommendedName>
</protein>
<dbReference type="FunFam" id="2.60.40.10:FF:000208">
    <property type="entry name" value="Butyrophilin subfamily 1 member A1"/>
    <property type="match status" value="1"/>
</dbReference>
<dbReference type="InterPro" id="IPR053896">
    <property type="entry name" value="BTN3A2-like_Ig-C"/>
</dbReference>
<dbReference type="AlphaFoldDB" id="A0A8D0HEJ8"/>
<dbReference type="Pfam" id="PF07686">
    <property type="entry name" value="V-set"/>
    <property type="match status" value="1"/>
</dbReference>
<evidence type="ECO:0000256" key="7">
    <source>
        <dbReference type="SAM" id="SignalP"/>
    </source>
</evidence>
<dbReference type="SMART" id="SM00409">
    <property type="entry name" value="IG"/>
    <property type="match status" value="1"/>
</dbReference>
<keyword evidence="4" id="KW-1133">Transmembrane helix</keyword>
<dbReference type="InterPro" id="IPR003599">
    <property type="entry name" value="Ig_sub"/>
</dbReference>
<keyword evidence="3 7" id="KW-0732">Signal</keyword>
<dbReference type="InterPro" id="IPR013783">
    <property type="entry name" value="Ig-like_fold"/>
</dbReference>
<dbReference type="GO" id="GO:0050852">
    <property type="term" value="P:T cell receptor signaling pathway"/>
    <property type="evidence" value="ECO:0007669"/>
    <property type="project" value="TreeGrafter"/>
</dbReference>
<dbReference type="Proteomes" id="UP000694392">
    <property type="component" value="Unplaced"/>
</dbReference>
<name>A0A8D0HEJ8_SPHPU</name>
<keyword evidence="10" id="KW-1185">Reference proteome</keyword>
<dbReference type="PANTHER" id="PTHR24100:SF130">
    <property type="entry name" value="BUTYROPHILIN-LIKE PROTEIN 9"/>
    <property type="match status" value="1"/>
</dbReference>
<dbReference type="GeneTree" id="ENSGT01120000271914"/>
<dbReference type="PANTHER" id="PTHR24100">
    <property type="entry name" value="BUTYROPHILIN"/>
    <property type="match status" value="1"/>
</dbReference>
<keyword evidence="6" id="KW-0393">Immunoglobulin domain</keyword>
<evidence type="ECO:0000256" key="6">
    <source>
        <dbReference type="ARBA" id="ARBA00023319"/>
    </source>
</evidence>
<dbReference type="InterPro" id="IPR007110">
    <property type="entry name" value="Ig-like_dom"/>
</dbReference>
<evidence type="ECO:0000259" key="8">
    <source>
        <dbReference type="PROSITE" id="PS50835"/>
    </source>
</evidence>
<dbReference type="InterPro" id="IPR036179">
    <property type="entry name" value="Ig-like_dom_sf"/>
</dbReference>
<evidence type="ECO:0000256" key="4">
    <source>
        <dbReference type="ARBA" id="ARBA00022989"/>
    </source>
</evidence>
<dbReference type="Ensembl" id="ENSSPUT00000020126.1">
    <property type="protein sequence ID" value="ENSSPUP00000018896.1"/>
    <property type="gene ID" value="ENSSPUG00000014579.1"/>
</dbReference>
<dbReference type="PROSITE" id="PS50835">
    <property type="entry name" value="IG_LIKE"/>
    <property type="match status" value="2"/>
</dbReference>
<reference evidence="9" key="1">
    <citation type="submission" date="2025-08" db="UniProtKB">
        <authorList>
            <consortium name="Ensembl"/>
        </authorList>
    </citation>
    <scope>IDENTIFICATION</scope>
</reference>
<dbReference type="GO" id="GO:0005102">
    <property type="term" value="F:signaling receptor binding"/>
    <property type="evidence" value="ECO:0007669"/>
    <property type="project" value="TreeGrafter"/>
</dbReference>
<dbReference type="SUPFAM" id="SSF48726">
    <property type="entry name" value="Immunoglobulin"/>
    <property type="match status" value="1"/>
</dbReference>
<reference evidence="9" key="2">
    <citation type="submission" date="2025-09" db="UniProtKB">
        <authorList>
            <consortium name="Ensembl"/>
        </authorList>
    </citation>
    <scope>IDENTIFICATION</scope>
</reference>